<reference evidence="2 3" key="1">
    <citation type="journal article" date="2016" name="Nat. Commun.">
        <title>Thousands of microbial genomes shed light on interconnected biogeochemical processes in an aquifer system.</title>
        <authorList>
            <person name="Anantharaman K."/>
            <person name="Brown C.T."/>
            <person name="Hug L.A."/>
            <person name="Sharon I."/>
            <person name="Castelle C.J."/>
            <person name="Probst A.J."/>
            <person name="Thomas B.C."/>
            <person name="Singh A."/>
            <person name="Wilkins M.J."/>
            <person name="Karaoz U."/>
            <person name="Brodie E.L."/>
            <person name="Williams K.H."/>
            <person name="Hubbard S.S."/>
            <person name="Banfield J.F."/>
        </authorList>
    </citation>
    <scope>NUCLEOTIDE SEQUENCE [LARGE SCALE GENOMIC DNA]</scope>
</reference>
<accession>A0A1F7VDL8</accession>
<evidence type="ECO:0000313" key="2">
    <source>
        <dbReference type="EMBL" id="OGL88609.1"/>
    </source>
</evidence>
<evidence type="ECO:0000313" key="3">
    <source>
        <dbReference type="Proteomes" id="UP000176678"/>
    </source>
</evidence>
<proteinExistence type="predicted"/>
<keyword evidence="1" id="KW-1133">Transmembrane helix</keyword>
<dbReference type="Proteomes" id="UP000176678">
    <property type="component" value="Unassembled WGS sequence"/>
</dbReference>
<dbReference type="AlphaFoldDB" id="A0A1F7VDL8"/>
<comment type="caution">
    <text evidence="2">The sequence shown here is derived from an EMBL/GenBank/DDBJ whole genome shotgun (WGS) entry which is preliminary data.</text>
</comment>
<sequence length="488" mass="49837">MWALVPAPAAVQIVGCSDGADTVGNGRVHHVVADDALAVALDTVKPLLHAVAAPSIMARNAFRALVSALAAVVGIVRDRDAPAVAGFFAFVRADAFAAAAREVPIYAGVAAPATVVVVVYDPCTPAITDDALAVALGTVPPVSRADTLSALALLGCRTSVPAPAAVVVVVYDPHTLAITDDAGTVAWSDVVEFACAALSIMARSAMGALVPALATVGVAHLYVCTISTAIGLAIGTLASAIQAVECFITAVVTATATLPIGQKVEILVHLPVAVIVPLVAFFFATRVYSAGGIVAVLAAADAGSVSVFVTVKRRERTGTGCRIAETYLAQIVRQAILIRAARWRSHTAAFGRAADLAFAATGVGRHIHAHVVRAPVLGAFKRVRAGGRSAGAACAVRAHLDAVAEVAVLTTCVRGAGADGTFAFATFPISLTLTAFAFSLVGERGSFAFATDRTLTLIGRRPFSLGRPFSLSVSRRAGTTRELALLLA</sequence>
<gene>
    <name evidence="2" type="ORF">A3H75_00765</name>
</gene>
<dbReference type="EMBL" id="MGES01000037">
    <property type="protein sequence ID" value="OGL88609.1"/>
    <property type="molecule type" value="Genomic_DNA"/>
</dbReference>
<feature type="transmembrane region" description="Helical" evidence="1">
    <location>
        <begin position="290"/>
        <end position="311"/>
    </location>
</feature>
<keyword evidence="1" id="KW-0812">Transmembrane</keyword>
<feature type="transmembrane region" description="Helical" evidence="1">
    <location>
        <begin position="240"/>
        <end position="259"/>
    </location>
</feature>
<evidence type="ECO:0000256" key="1">
    <source>
        <dbReference type="SAM" id="Phobius"/>
    </source>
</evidence>
<name>A0A1F7VDL8_9BACT</name>
<feature type="transmembrane region" description="Helical" evidence="1">
    <location>
        <begin position="208"/>
        <end position="234"/>
    </location>
</feature>
<organism evidence="2 3">
    <name type="scientific">Candidatus Uhrbacteria bacterium RIFCSPLOWO2_02_FULL_51_9</name>
    <dbReference type="NCBI Taxonomy" id="1802410"/>
    <lineage>
        <taxon>Bacteria</taxon>
        <taxon>Candidatus Uhriibacteriota</taxon>
    </lineage>
</organism>
<keyword evidence="1" id="KW-0472">Membrane</keyword>
<protein>
    <submittedName>
        <fullName evidence="2">Uncharacterized protein</fullName>
    </submittedName>
</protein>
<feature type="transmembrane region" description="Helical" evidence="1">
    <location>
        <begin position="266"/>
        <end position="284"/>
    </location>
</feature>